<feature type="region of interest" description="Disordered" evidence="3">
    <location>
        <begin position="596"/>
        <end position="617"/>
    </location>
</feature>
<dbReference type="InterPro" id="IPR001806">
    <property type="entry name" value="Small_GTPase"/>
</dbReference>
<feature type="region of interest" description="Disordered" evidence="3">
    <location>
        <begin position="208"/>
        <end position="228"/>
    </location>
</feature>
<dbReference type="Gene3D" id="3.40.50.300">
    <property type="entry name" value="P-loop containing nucleotide triphosphate hydrolases"/>
    <property type="match status" value="2"/>
</dbReference>
<dbReference type="SUPFAM" id="SSF52540">
    <property type="entry name" value="P-loop containing nucleoside triphosphate hydrolases"/>
    <property type="match status" value="1"/>
</dbReference>
<organism evidence="4 5">
    <name type="scientific">Diaporthe australafricana</name>
    <dbReference type="NCBI Taxonomy" id="127596"/>
    <lineage>
        <taxon>Eukaryota</taxon>
        <taxon>Fungi</taxon>
        <taxon>Dikarya</taxon>
        <taxon>Ascomycota</taxon>
        <taxon>Pezizomycotina</taxon>
        <taxon>Sordariomycetes</taxon>
        <taxon>Sordariomycetidae</taxon>
        <taxon>Diaporthales</taxon>
        <taxon>Diaporthaceae</taxon>
        <taxon>Diaporthe</taxon>
    </lineage>
</organism>
<feature type="region of interest" description="Disordered" evidence="3">
    <location>
        <begin position="265"/>
        <end position="294"/>
    </location>
</feature>
<dbReference type="Proteomes" id="UP001583177">
    <property type="component" value="Unassembled WGS sequence"/>
</dbReference>
<feature type="region of interest" description="Disordered" evidence="3">
    <location>
        <begin position="934"/>
        <end position="1041"/>
    </location>
</feature>
<protein>
    <submittedName>
        <fullName evidence="4">Positive regulation of protein sumoylation</fullName>
        <ecNumber evidence="4">5.3.3.8</ecNumber>
    </submittedName>
</protein>
<dbReference type="GO" id="GO:0004165">
    <property type="term" value="F:delta(3)-delta(2)-enoyl-CoA isomerase activity"/>
    <property type="evidence" value="ECO:0007669"/>
    <property type="project" value="UniProtKB-EC"/>
</dbReference>
<feature type="compositionally biased region" description="Low complexity" evidence="3">
    <location>
        <begin position="946"/>
        <end position="958"/>
    </location>
</feature>
<gene>
    <name evidence="4" type="primary">RASD2</name>
    <name evidence="4" type="ORF">Daus18300_004616</name>
</gene>
<feature type="compositionally biased region" description="Low complexity" evidence="3">
    <location>
        <begin position="966"/>
        <end position="975"/>
    </location>
</feature>
<dbReference type="PANTHER" id="PTHR24070">
    <property type="entry name" value="RAS, DI-RAS, AND RHEB FAMILY MEMBERS OF SMALL GTPASE SUPERFAMILY"/>
    <property type="match status" value="1"/>
</dbReference>
<comment type="caution">
    <text evidence="4">The sequence shown here is derived from an EMBL/GenBank/DDBJ whole genome shotgun (WGS) entry which is preliminary data.</text>
</comment>
<evidence type="ECO:0000313" key="5">
    <source>
        <dbReference type="Proteomes" id="UP001583177"/>
    </source>
</evidence>
<feature type="region of interest" description="Disordered" evidence="3">
    <location>
        <begin position="636"/>
        <end position="657"/>
    </location>
</feature>
<keyword evidence="1" id="KW-0547">Nucleotide-binding</keyword>
<proteinExistence type="predicted"/>
<sequence>MGSDIWSSTSSDEEKWQPNFLRNAPAPAPIGNAEDIQILLLGPPGCGKTSLQLRYTLRQFSRVLPSGANLMGGHRHVPMPGGSEVHLIIHEFPTGSGHQTSSMMDPYSPDDISRQDTLTSTTSTHQAEVHRRKLLEQSDAVMLLFNPWSKESFEWVNGSVVESIINTGRKKKLTNDIVDLLDGLTAMIPEMPRSKSTRSIKSFQKMLPRMPSSPAGSGGDASLFNGLDEKKQRDYDQVDYQGELKRISIVVEGSALKRAEFMIHERDHPPPPEPSPTPKPLVISGPMSLSDKKLPTIREVDSYASLRRGAAAAPDHHRGVPGNRGRRDSAFSFRTTSSAYSQASSTVVEDRRDSNPFTLEDLVDAHSDPPPPERPPKVVVEEEEEEEEKQEQYQHQQRRRATLLPPLPKEDLEIPVLIVASMMDRLKDGGGDLPRMVSAQQGQELARKFGPNCAYIEVSAKSNANVDEAYGILVDQVMTKRAARQKGDVVRTSKKAEDEIVIVEEEDLMDRDENDRSLPARVVRMNRPRTNKSRSCMPAWWDTFMGSVFSWGPKDSEVSAITFEDIGVGPSQVEETKEDVWGETVVVKPKKASLGALRKSGVHDSRQSSSTTSTALDDSLKRDSIIKVTQLEKSTELMGTNPFMPEEPRRSAKLITAAPVTSPVEDLKKYRPDEALLDKLDRKLSKKKPRPDSKGTPSDSSDEEDHKLRHNEAILDKVSRKIGLDAGPTMLNEKPQPPLPISKDTRPLSVDSSLSRSFIGGKSMLRSQAHRKHNNNPIVFLTNYAPSHTNPLNSSRSNKKTLPFFLQDDTSSSIITTATSTIPQRRRQHTSLISELPPSIPPLRFDTIRLDDRRFTVMIRLAEQELEQQRQRVVKLVRDDAAAAAPVTRSSSLGPHSAGAAVRRARGVGTNVVGAAKKRVSAALGVGAAGGLYPAAEHPPPRGRRVSAVAAAGAGAVEQKQRQEKQQQQQAAAVRTDQEARARALNKRRMVSKGHALSTPPPPPRRAATVRAVLPPTPASRPRTRPSSEARPHGRPVPVWI</sequence>
<keyword evidence="5" id="KW-1185">Reference proteome</keyword>
<keyword evidence="2" id="KW-0342">GTP-binding</keyword>
<dbReference type="EC" id="5.3.3.8" evidence="4"/>
<evidence type="ECO:0000256" key="3">
    <source>
        <dbReference type="SAM" id="MobiDB-lite"/>
    </source>
</evidence>
<reference evidence="4 5" key="1">
    <citation type="journal article" date="2024" name="IMA Fungus">
        <title>IMA Genome - F19 : A genome assembly and annotation guide to empower mycologists, including annotated draft genome sequences of Ceratocystis pirilliformis, Diaporthe australafricana, Fusarium ophioides, Paecilomyces lecythidis, and Sporothrix stenoceras.</title>
        <authorList>
            <person name="Aylward J."/>
            <person name="Wilson A.M."/>
            <person name="Visagie C.M."/>
            <person name="Spraker J."/>
            <person name="Barnes I."/>
            <person name="Buitendag C."/>
            <person name="Ceriani C."/>
            <person name="Del Mar Angel L."/>
            <person name="du Plessis D."/>
            <person name="Fuchs T."/>
            <person name="Gasser K."/>
            <person name="Kramer D."/>
            <person name="Li W."/>
            <person name="Munsamy K."/>
            <person name="Piso A."/>
            <person name="Price J.L."/>
            <person name="Sonnekus B."/>
            <person name="Thomas C."/>
            <person name="van der Nest A."/>
            <person name="van Dijk A."/>
            <person name="van Heerden A."/>
            <person name="van Vuuren N."/>
            <person name="Yilmaz N."/>
            <person name="Duong T.A."/>
            <person name="van der Merwe N.A."/>
            <person name="Wingfield M.J."/>
            <person name="Wingfield B.D."/>
        </authorList>
    </citation>
    <scope>NUCLEOTIDE SEQUENCE [LARGE SCALE GENOMIC DNA]</scope>
    <source>
        <strain evidence="4 5">CMW 18300</strain>
    </source>
</reference>
<feature type="region of interest" description="Disordered" evidence="3">
    <location>
        <begin position="309"/>
        <end position="406"/>
    </location>
</feature>
<keyword evidence="4" id="KW-0413">Isomerase</keyword>
<feature type="compositionally biased region" description="Basic and acidic residues" evidence="3">
    <location>
        <begin position="704"/>
        <end position="723"/>
    </location>
</feature>
<dbReference type="Pfam" id="PF00071">
    <property type="entry name" value="Ras"/>
    <property type="match status" value="1"/>
</dbReference>
<evidence type="ECO:0000313" key="4">
    <source>
        <dbReference type="EMBL" id="KAL1871616.1"/>
    </source>
</evidence>
<dbReference type="InterPro" id="IPR020849">
    <property type="entry name" value="Small_GTPase_Ras-type"/>
</dbReference>
<accession>A0ABR3X7A3</accession>
<name>A0ABR3X7A3_9PEZI</name>
<dbReference type="InterPro" id="IPR027417">
    <property type="entry name" value="P-loop_NTPase"/>
</dbReference>
<feature type="compositionally biased region" description="Low complexity" evidence="3">
    <location>
        <begin position="335"/>
        <end position="346"/>
    </location>
</feature>
<dbReference type="EMBL" id="JAWRVE010000032">
    <property type="protein sequence ID" value="KAL1871616.1"/>
    <property type="molecule type" value="Genomic_DNA"/>
</dbReference>
<evidence type="ECO:0000256" key="1">
    <source>
        <dbReference type="ARBA" id="ARBA00022741"/>
    </source>
</evidence>
<evidence type="ECO:0000256" key="2">
    <source>
        <dbReference type="ARBA" id="ARBA00023134"/>
    </source>
</evidence>
<feature type="region of interest" description="Disordered" evidence="3">
    <location>
        <begin position="678"/>
        <end position="748"/>
    </location>
</feature>